<reference evidence="1 2" key="1">
    <citation type="submission" date="2013-06" db="EMBL/GenBank/DDBJ databases">
        <authorList>
            <person name="Weinstock G."/>
            <person name="Sodergren E."/>
            <person name="Lobos E.A."/>
            <person name="Fulton L."/>
            <person name="Fulton R."/>
            <person name="Courtney L."/>
            <person name="Fronick C."/>
            <person name="O'Laughlin M."/>
            <person name="Godfrey J."/>
            <person name="Wilson R.M."/>
            <person name="Miner T."/>
            <person name="Farmer C."/>
            <person name="Delehaunty K."/>
            <person name="Cordes M."/>
            <person name="Minx P."/>
            <person name="Tomlinson C."/>
            <person name="Chen J."/>
            <person name="Wollam A."/>
            <person name="Pepin K.H."/>
            <person name="Bhonagiri V."/>
            <person name="Zhang X."/>
            <person name="Warren W."/>
            <person name="Mitreva M."/>
            <person name="Mardis E.R."/>
            <person name="Wilson R.K."/>
        </authorList>
    </citation>
    <scope>NUCLEOTIDE SEQUENCE [LARGE SCALE GENOMIC DNA]</scope>
    <source>
        <strain evidence="1 2">F0510</strain>
    </source>
</reference>
<gene>
    <name evidence="1" type="ORF">HMPREF1549_00586</name>
</gene>
<dbReference type="AlphaFoldDB" id="U1RSV9"/>
<dbReference type="RefSeq" id="WP_021605325.1">
    <property type="nucleotide sequence ID" value="NZ_KE951576.1"/>
</dbReference>
<accession>U1RSV9</accession>
<evidence type="ECO:0000313" key="1">
    <source>
        <dbReference type="EMBL" id="ERH21532.1"/>
    </source>
</evidence>
<dbReference type="Proteomes" id="UP000016498">
    <property type="component" value="Unassembled WGS sequence"/>
</dbReference>
<comment type="caution">
    <text evidence="1">The sequence shown here is derived from an EMBL/GenBank/DDBJ whole genome shotgun (WGS) entry which is preliminary data.</text>
</comment>
<dbReference type="EMBL" id="AWSD01000061">
    <property type="protein sequence ID" value="ERH21532.1"/>
    <property type="molecule type" value="Genomic_DNA"/>
</dbReference>
<organism evidence="1 2">
    <name type="scientific">Actinomyces johnsonii F0510</name>
    <dbReference type="NCBI Taxonomy" id="1227262"/>
    <lineage>
        <taxon>Bacteria</taxon>
        <taxon>Bacillati</taxon>
        <taxon>Actinomycetota</taxon>
        <taxon>Actinomycetes</taxon>
        <taxon>Actinomycetales</taxon>
        <taxon>Actinomycetaceae</taxon>
        <taxon>Actinomyces</taxon>
    </lineage>
</organism>
<name>U1RSV9_9ACTO</name>
<protein>
    <submittedName>
        <fullName evidence="1">Uncharacterized protein</fullName>
    </submittedName>
</protein>
<proteinExistence type="predicted"/>
<evidence type="ECO:0000313" key="2">
    <source>
        <dbReference type="Proteomes" id="UP000016498"/>
    </source>
</evidence>
<dbReference type="HOGENOM" id="CLU_2217365_0_0_11"/>
<sequence>MNISSYRQVREALAASAGVSLLQLCAQLCVAGSGTPGAPAGRLRRLGGFAAPVLEEIGLKMSKSVTKTRNGFKASDKNRMIPRFHQRPDRAAGSFVTDLDILSPSS</sequence>